<sequence length="528" mass="57232">MAIPSLIDIALEDIIAALDAKSFTSVDLVAAYIARISEVNDEFHAVIEINPDAKSIARQLDEERSRNISRGPLHGIPLLIKDNVVTLDKMECTSGSLALVGARPCHEASVITRLRKAGVILLGKTNLSEWSNFRSEKSSSGWSPRGGQTYGAYLKNSQPSGSSSGSAVAVALGLTWAALGTETTGSIIGPAETNNVIGFKPTRGLISTDAVIPVSIRQDVIGTLTRTVKDAAHLLGGFAGRSEFDKFTWNIPFDTLPDYAAVCNGTNLQGFKIGVPRNAFMGMNIKPAALAAFELGLKILTDAGAQVVENTDFKATDDYKAMDKVSKLFAITTEFKTDIQAYLSSLDKNPNNIHNLDDLIAFTEGTPEERYPEFDIGRFHWTKAEGADLDAQKYKESLKQDLYFGGEGGILGAMEAHNLDLIVIPTVAEIPIAFAAKVGYPLITVPLGFYPEGTPVEMHKRGKMILYAPGIPYCITFISKAYSEETLLKVAHAFEQLTLTRKNGPQPYLTAKTEISDILRKSGRDLKI</sequence>
<dbReference type="OrthoDB" id="566138at2759"/>
<organism evidence="2 3">
    <name type="scientific">Coleophoma crateriformis</name>
    <dbReference type="NCBI Taxonomy" id="565419"/>
    <lineage>
        <taxon>Eukaryota</taxon>
        <taxon>Fungi</taxon>
        <taxon>Dikarya</taxon>
        <taxon>Ascomycota</taxon>
        <taxon>Pezizomycotina</taxon>
        <taxon>Leotiomycetes</taxon>
        <taxon>Helotiales</taxon>
        <taxon>Dermateaceae</taxon>
        <taxon>Coleophoma</taxon>
    </lineage>
</organism>
<dbReference type="Gene3D" id="3.90.1300.10">
    <property type="entry name" value="Amidase signature (AS) domain"/>
    <property type="match status" value="1"/>
</dbReference>
<reference evidence="2 3" key="1">
    <citation type="journal article" date="2018" name="IMA Fungus">
        <title>IMA Genome-F 9: Draft genome sequence of Annulohypoxylon stygium, Aspergillus mulundensis, Berkeleyomyces basicola (syn. Thielaviopsis basicola), Ceratocystis smalleyi, two Cercospora beticola strains, Coleophoma cylindrospora, Fusarium fracticaudum, Phialophora cf. hyalina, and Morchella septimelata.</title>
        <authorList>
            <person name="Wingfield B.D."/>
            <person name="Bills G.F."/>
            <person name="Dong Y."/>
            <person name="Huang W."/>
            <person name="Nel W.J."/>
            <person name="Swalarsk-Parry B.S."/>
            <person name="Vaghefi N."/>
            <person name="Wilken P.M."/>
            <person name="An Z."/>
            <person name="de Beer Z.W."/>
            <person name="De Vos L."/>
            <person name="Chen L."/>
            <person name="Duong T.A."/>
            <person name="Gao Y."/>
            <person name="Hammerbacher A."/>
            <person name="Kikkert J.R."/>
            <person name="Li Y."/>
            <person name="Li H."/>
            <person name="Li K."/>
            <person name="Li Q."/>
            <person name="Liu X."/>
            <person name="Ma X."/>
            <person name="Naidoo K."/>
            <person name="Pethybridge S.J."/>
            <person name="Sun J."/>
            <person name="Steenkamp E.T."/>
            <person name="van der Nest M.A."/>
            <person name="van Wyk S."/>
            <person name="Wingfield M.J."/>
            <person name="Xiong C."/>
            <person name="Yue Q."/>
            <person name="Zhang X."/>
        </authorList>
    </citation>
    <scope>NUCLEOTIDE SEQUENCE [LARGE SCALE GENOMIC DNA]</scope>
    <source>
        <strain evidence="2 3">BP5796</strain>
    </source>
</reference>
<proteinExistence type="predicted"/>
<comment type="caution">
    <text evidence="2">The sequence shown here is derived from an EMBL/GenBank/DDBJ whole genome shotgun (WGS) entry which is preliminary data.</text>
</comment>
<feature type="domain" description="Amidase" evidence="1">
    <location>
        <begin position="27"/>
        <end position="488"/>
    </location>
</feature>
<protein>
    <recommendedName>
        <fullName evidence="1">Amidase domain-containing protein</fullName>
    </recommendedName>
</protein>
<keyword evidence="3" id="KW-1185">Reference proteome</keyword>
<evidence type="ECO:0000313" key="3">
    <source>
        <dbReference type="Proteomes" id="UP000256328"/>
    </source>
</evidence>
<dbReference type="Pfam" id="PF01425">
    <property type="entry name" value="Amidase"/>
    <property type="match status" value="1"/>
</dbReference>
<name>A0A3D8QZ16_9HELO</name>
<dbReference type="Proteomes" id="UP000256328">
    <property type="component" value="Unassembled WGS sequence"/>
</dbReference>
<dbReference type="PANTHER" id="PTHR42678:SF34">
    <property type="entry name" value="OS04G0183300 PROTEIN"/>
    <property type="match status" value="1"/>
</dbReference>
<dbReference type="AlphaFoldDB" id="A0A3D8QZ16"/>
<dbReference type="InterPro" id="IPR023631">
    <property type="entry name" value="Amidase_dom"/>
</dbReference>
<evidence type="ECO:0000259" key="1">
    <source>
        <dbReference type="Pfam" id="PF01425"/>
    </source>
</evidence>
<evidence type="ECO:0000313" key="2">
    <source>
        <dbReference type="EMBL" id="RDW67052.1"/>
    </source>
</evidence>
<dbReference type="InterPro" id="IPR036928">
    <property type="entry name" value="AS_sf"/>
</dbReference>
<dbReference type="PANTHER" id="PTHR42678">
    <property type="entry name" value="AMIDASE"/>
    <property type="match status" value="1"/>
</dbReference>
<dbReference type="SUPFAM" id="SSF75304">
    <property type="entry name" value="Amidase signature (AS) enzymes"/>
    <property type="match status" value="1"/>
</dbReference>
<dbReference type="EMBL" id="PDLN01000014">
    <property type="protein sequence ID" value="RDW67052.1"/>
    <property type="molecule type" value="Genomic_DNA"/>
</dbReference>
<gene>
    <name evidence="2" type="ORF">BP5796_09801</name>
</gene>
<accession>A0A3D8QZ16</accession>